<evidence type="ECO:0000313" key="9">
    <source>
        <dbReference type="Proteomes" id="UP000664658"/>
    </source>
</evidence>
<dbReference type="EMBL" id="JAFNAA010000016">
    <property type="protein sequence ID" value="MBO1109223.1"/>
    <property type="molecule type" value="Genomic_DNA"/>
</dbReference>
<evidence type="ECO:0000256" key="6">
    <source>
        <dbReference type="SAM" id="Coils"/>
    </source>
</evidence>
<gene>
    <name evidence="8" type="ORF">J2R62_13555</name>
</gene>
<dbReference type="Pfam" id="PF00015">
    <property type="entry name" value="MCPsignal"/>
    <property type="match status" value="1"/>
</dbReference>
<keyword evidence="7" id="KW-0812">Transmembrane</keyword>
<dbReference type="Proteomes" id="UP000664658">
    <property type="component" value="Unassembled WGS sequence"/>
</dbReference>
<protein>
    <submittedName>
        <fullName evidence="8">Methyl-accepting chemotaxis protein</fullName>
    </submittedName>
</protein>
<keyword evidence="7" id="KW-1133">Transmembrane helix</keyword>
<organism evidence="8 9">
    <name type="scientific">Plesiomonas shigelloides</name>
    <name type="common">Aeromonas shigelloides</name>
    <dbReference type="NCBI Taxonomy" id="703"/>
    <lineage>
        <taxon>Bacteria</taxon>
        <taxon>Pseudomonadati</taxon>
        <taxon>Pseudomonadota</taxon>
        <taxon>Gammaproteobacteria</taxon>
        <taxon>Enterobacterales</taxon>
        <taxon>Enterobacteriaceae</taxon>
        <taxon>Plesiomonas</taxon>
    </lineage>
</organism>
<dbReference type="PRINTS" id="PR00260">
    <property type="entry name" value="CHEMTRNSDUCR"/>
</dbReference>
<feature type="transmembrane region" description="Helical" evidence="7">
    <location>
        <begin position="12"/>
        <end position="33"/>
    </location>
</feature>
<comment type="similarity">
    <text evidence="4">Belongs to the methyl-accepting chemotaxis (MCP) protein family.</text>
</comment>
<dbReference type="InterPro" id="IPR003660">
    <property type="entry name" value="HAMP_dom"/>
</dbReference>
<reference evidence="8" key="1">
    <citation type="submission" date="2021-03" db="EMBL/GenBank/DDBJ databases">
        <title>Plesiomonas shigelloides zfcc0051, isolated from zebrafish feces.</title>
        <authorList>
            <person name="Vanderhoek Z."/>
            <person name="Gaulke C."/>
        </authorList>
    </citation>
    <scope>NUCLEOTIDE SEQUENCE</scope>
    <source>
        <strain evidence="8">Zfcc0051</strain>
    </source>
</reference>
<evidence type="ECO:0000256" key="2">
    <source>
        <dbReference type="ARBA" id="ARBA00022500"/>
    </source>
</evidence>
<evidence type="ECO:0000313" key="8">
    <source>
        <dbReference type="EMBL" id="MBO1109223.1"/>
    </source>
</evidence>
<comment type="subcellular location">
    <subcellularLocation>
        <location evidence="1">Cell inner membrane</location>
        <topology evidence="1">Multi-pass membrane protein</topology>
    </subcellularLocation>
</comment>
<feature type="transmembrane region" description="Helical" evidence="7">
    <location>
        <begin position="286"/>
        <end position="306"/>
    </location>
</feature>
<dbReference type="KEGG" id="pshi:SAMEA2665130_1598"/>
<evidence type="ECO:0000256" key="4">
    <source>
        <dbReference type="ARBA" id="ARBA00029447"/>
    </source>
</evidence>
<dbReference type="CDD" id="cd11386">
    <property type="entry name" value="MCP_signal"/>
    <property type="match status" value="1"/>
</dbReference>
<dbReference type="PANTHER" id="PTHR32089:SF120">
    <property type="entry name" value="METHYL-ACCEPTING CHEMOTAXIS PROTEIN TLPQ"/>
    <property type="match status" value="1"/>
</dbReference>
<dbReference type="Pfam" id="PF00672">
    <property type="entry name" value="HAMP"/>
    <property type="match status" value="1"/>
</dbReference>
<dbReference type="FunFam" id="1.10.287.950:FF:000001">
    <property type="entry name" value="Methyl-accepting chemotaxis sensory transducer"/>
    <property type="match status" value="1"/>
</dbReference>
<proteinExistence type="inferred from homology"/>
<feature type="coiled-coil region" evidence="6">
    <location>
        <begin position="387"/>
        <end position="463"/>
    </location>
</feature>
<dbReference type="AlphaFoldDB" id="A0A379CNA6"/>
<dbReference type="InterPro" id="IPR004089">
    <property type="entry name" value="MCPsignal_dom"/>
</dbReference>
<keyword evidence="2" id="KW-0145">Chemotaxis</keyword>
<dbReference type="InterPro" id="IPR004090">
    <property type="entry name" value="Chemotax_Me-accpt_rcpt"/>
</dbReference>
<dbReference type="GO" id="GO:0007165">
    <property type="term" value="P:signal transduction"/>
    <property type="evidence" value="ECO:0007669"/>
    <property type="project" value="UniProtKB-KW"/>
</dbReference>
<dbReference type="SMART" id="SM00304">
    <property type="entry name" value="HAMP"/>
    <property type="match status" value="1"/>
</dbReference>
<keyword evidence="6" id="KW-0175">Coiled coil</keyword>
<evidence type="ECO:0000256" key="7">
    <source>
        <dbReference type="SAM" id="Phobius"/>
    </source>
</evidence>
<name>A0A379CNA6_PLESH</name>
<dbReference type="PROSITE" id="PS50885">
    <property type="entry name" value="HAMP"/>
    <property type="match status" value="1"/>
</dbReference>
<keyword evidence="3 5" id="KW-0807">Transducer</keyword>
<dbReference type="SUPFAM" id="SSF58104">
    <property type="entry name" value="Methyl-accepting chemotaxis protein (MCP) signaling domain"/>
    <property type="match status" value="1"/>
</dbReference>
<evidence type="ECO:0000256" key="5">
    <source>
        <dbReference type="PROSITE-ProRule" id="PRU00284"/>
    </source>
</evidence>
<dbReference type="PANTHER" id="PTHR32089">
    <property type="entry name" value="METHYL-ACCEPTING CHEMOTAXIS PROTEIN MCPB"/>
    <property type="match status" value="1"/>
</dbReference>
<sequence length="637" mass="70129">MLFSIKNIPFRISVILPAALVGLLTVSMIVGFFSYQSHQQTILTAQIEQDEKTNQQSIDLNIKIWQARLALLNSIAKLRDLNAAKNAENALDAMLKSADQYQPVTDAGYKLKSVLSDYNKAARSMVQYHYTIDDQVRYGVTGSGAKFDDYLVYVSSAQFGHEYRNILIDAMTDIAKTRIYFNSFQTGLRVGELDKSINFLTSALKKLTPYSRYDKRTEEIVTLATRYETALKNIRNGIDAYMQADKDTDSLGAEINQNLVAMSQFIGERGYMVAEKNLEQQQSMSLLRLVLVTLFSVVGVALAWLVSSQLTQQLQQLLATAHKISSKNLAEPHIDKSRNELGMLAREIEQMRLNLHHIITDIATSTSQLSSAAEEVSAVSLQSNSGMQNQQDQLGQLATAMNQMQSTANDMSRNAEEAANAVKNAASEAESGRNIIKATIETIEQVSVDVQQAGQVVHELEQESSRIGVVIDVIRGIADQTNLLALNAAIEAARAGEQGRGFAVVADEVRTLAHRTQESTTEINAIIENLQQKANAAESAMVTSSTRMNEGVMQVQNSGNIINRMSENILLINDMNTQIASATEEQNAVSEGLNINISNINDVSFEIVEGSNQTAKACEDLSALANNLQKLTLQFRI</sequence>
<keyword evidence="7" id="KW-0472">Membrane</keyword>
<dbReference type="Gene3D" id="1.10.287.950">
    <property type="entry name" value="Methyl-accepting chemotaxis protein"/>
    <property type="match status" value="1"/>
</dbReference>
<comment type="caution">
    <text evidence="8">The sequence shown here is derived from an EMBL/GenBank/DDBJ whole genome shotgun (WGS) entry which is preliminary data.</text>
</comment>
<evidence type="ECO:0000256" key="3">
    <source>
        <dbReference type="ARBA" id="ARBA00023224"/>
    </source>
</evidence>
<dbReference type="GO" id="GO:0006935">
    <property type="term" value="P:chemotaxis"/>
    <property type="evidence" value="ECO:0007669"/>
    <property type="project" value="UniProtKB-KW"/>
</dbReference>
<evidence type="ECO:0000256" key="1">
    <source>
        <dbReference type="ARBA" id="ARBA00004429"/>
    </source>
</evidence>
<dbReference type="GO" id="GO:0005886">
    <property type="term" value="C:plasma membrane"/>
    <property type="evidence" value="ECO:0007669"/>
    <property type="project" value="UniProtKB-SubCell"/>
</dbReference>
<dbReference type="RefSeq" id="WP_167550132.1">
    <property type="nucleotide sequence ID" value="NZ_CP050969.1"/>
</dbReference>
<dbReference type="SMART" id="SM00283">
    <property type="entry name" value="MA"/>
    <property type="match status" value="1"/>
</dbReference>
<dbReference type="GO" id="GO:0004888">
    <property type="term" value="F:transmembrane signaling receptor activity"/>
    <property type="evidence" value="ECO:0007669"/>
    <property type="project" value="InterPro"/>
</dbReference>
<accession>A0A379CNA6</accession>
<dbReference type="PROSITE" id="PS50111">
    <property type="entry name" value="CHEMOTAXIS_TRANSDUC_2"/>
    <property type="match status" value="1"/>
</dbReference>